<dbReference type="InterPro" id="IPR002172">
    <property type="entry name" value="LDrepeatLR_classA_rpt"/>
</dbReference>
<keyword evidence="5" id="KW-0472">Membrane</keyword>
<comment type="caution">
    <text evidence="8">The sequence shown here is derived from an EMBL/GenBank/DDBJ whole genome shotgun (WGS) entry which is preliminary data.</text>
</comment>
<dbReference type="EMBL" id="PVNL01000147">
    <property type="protein sequence ID" value="PRP93561.1"/>
    <property type="molecule type" value="Genomic_DNA"/>
</dbReference>
<gene>
    <name evidence="8" type="ORF">ENSA7_79890</name>
</gene>
<evidence type="ECO:0000256" key="3">
    <source>
        <dbReference type="ARBA" id="ARBA00022737"/>
    </source>
</evidence>
<dbReference type="Gene3D" id="4.10.400.10">
    <property type="entry name" value="Low-density Lipoprotein Receptor"/>
    <property type="match status" value="2"/>
</dbReference>
<evidence type="ECO:0000313" key="8">
    <source>
        <dbReference type="EMBL" id="PRP93561.1"/>
    </source>
</evidence>
<evidence type="ECO:0000256" key="7">
    <source>
        <dbReference type="SAM" id="SignalP"/>
    </source>
</evidence>
<dbReference type="InterPro" id="IPR050685">
    <property type="entry name" value="LDLR"/>
</dbReference>
<organism evidence="8 9">
    <name type="scientific">Enhygromyxa salina</name>
    <dbReference type="NCBI Taxonomy" id="215803"/>
    <lineage>
        <taxon>Bacteria</taxon>
        <taxon>Pseudomonadati</taxon>
        <taxon>Myxococcota</taxon>
        <taxon>Polyangia</taxon>
        <taxon>Nannocystales</taxon>
        <taxon>Nannocystaceae</taxon>
        <taxon>Enhygromyxa</taxon>
    </lineage>
</organism>
<dbReference type="Gene3D" id="4.10.1220.10">
    <property type="entry name" value="EGF-type module"/>
    <property type="match status" value="1"/>
</dbReference>
<proteinExistence type="predicted"/>
<comment type="subcellular location">
    <subcellularLocation>
        <location evidence="1">Membrane</location>
        <topology evidence="1">Single-pass membrane protein</topology>
    </subcellularLocation>
</comment>
<dbReference type="InterPro" id="IPR036055">
    <property type="entry name" value="LDL_receptor-like_sf"/>
</dbReference>
<dbReference type="PRINTS" id="PR00261">
    <property type="entry name" value="LDLRECEPTOR"/>
</dbReference>
<dbReference type="SUPFAM" id="SSF57424">
    <property type="entry name" value="LDL receptor-like module"/>
    <property type="match status" value="3"/>
</dbReference>
<dbReference type="AlphaFoldDB" id="A0A2S9XLK1"/>
<dbReference type="GO" id="GO:0005886">
    <property type="term" value="C:plasma membrane"/>
    <property type="evidence" value="ECO:0007669"/>
    <property type="project" value="TreeGrafter"/>
</dbReference>
<dbReference type="PANTHER" id="PTHR24270:SF62">
    <property type="entry name" value="LOW-DENSITY LIPOPROTEIN RECEPTOR-RELATED PROTEIN 2"/>
    <property type="match status" value="1"/>
</dbReference>
<keyword evidence="8" id="KW-0449">Lipoprotein</keyword>
<dbReference type="Pfam" id="PF00057">
    <property type="entry name" value="Ldl_recept_a"/>
    <property type="match status" value="3"/>
</dbReference>
<feature type="signal peptide" evidence="7">
    <location>
        <begin position="1"/>
        <end position="28"/>
    </location>
</feature>
<keyword evidence="7" id="KW-0732">Signal</keyword>
<keyword evidence="8" id="KW-0675">Receptor</keyword>
<evidence type="ECO:0000256" key="4">
    <source>
        <dbReference type="ARBA" id="ARBA00022989"/>
    </source>
</evidence>
<evidence type="ECO:0000313" key="9">
    <source>
        <dbReference type="Proteomes" id="UP000238823"/>
    </source>
</evidence>
<evidence type="ECO:0000256" key="1">
    <source>
        <dbReference type="ARBA" id="ARBA00004167"/>
    </source>
</evidence>
<keyword evidence="2" id="KW-0812">Transmembrane</keyword>
<evidence type="ECO:0000256" key="2">
    <source>
        <dbReference type="ARBA" id="ARBA00022692"/>
    </source>
</evidence>
<dbReference type="PANTHER" id="PTHR24270">
    <property type="entry name" value="LOW-DENSITY LIPOPROTEIN RECEPTOR-RELATED"/>
    <property type="match status" value="1"/>
</dbReference>
<name>A0A2S9XLK1_9BACT</name>
<accession>A0A2S9XLK1</accession>
<dbReference type="CDD" id="cd00112">
    <property type="entry name" value="LDLa"/>
    <property type="match status" value="3"/>
</dbReference>
<feature type="chain" id="PRO_5015591998" evidence="7">
    <location>
        <begin position="29"/>
        <end position="210"/>
    </location>
</feature>
<keyword evidence="6" id="KW-1015">Disulfide bond</keyword>
<evidence type="ECO:0000256" key="6">
    <source>
        <dbReference type="ARBA" id="ARBA00023157"/>
    </source>
</evidence>
<protein>
    <submittedName>
        <fullName evidence="8">Low-density lipoprotein receptor domain class A</fullName>
    </submittedName>
</protein>
<dbReference type="PROSITE" id="PS50068">
    <property type="entry name" value="LDLRA_2"/>
    <property type="match status" value="3"/>
</dbReference>
<evidence type="ECO:0000256" key="5">
    <source>
        <dbReference type="ARBA" id="ARBA00023136"/>
    </source>
</evidence>
<keyword evidence="4" id="KW-1133">Transmembrane helix</keyword>
<reference evidence="8 9" key="1">
    <citation type="submission" date="2018-03" db="EMBL/GenBank/DDBJ databases">
        <title>Draft Genome Sequences of the Obligatory Marine Myxobacteria Enhygromyxa salina SWB007.</title>
        <authorList>
            <person name="Poehlein A."/>
            <person name="Moghaddam J.A."/>
            <person name="Harms H."/>
            <person name="Alanjari M."/>
            <person name="Koenig G.M."/>
            <person name="Daniel R."/>
            <person name="Schaeberle T.F."/>
        </authorList>
    </citation>
    <scope>NUCLEOTIDE SEQUENCE [LARGE SCALE GENOMIC DNA]</scope>
    <source>
        <strain evidence="8 9">SWB007</strain>
    </source>
</reference>
<dbReference type="RefSeq" id="WP_106094742.1">
    <property type="nucleotide sequence ID" value="NZ_PVNL01000147.1"/>
</dbReference>
<dbReference type="Proteomes" id="UP000238823">
    <property type="component" value="Unassembled WGS sequence"/>
</dbReference>
<dbReference type="PROSITE" id="PS51257">
    <property type="entry name" value="PROKAR_LIPOPROTEIN"/>
    <property type="match status" value="1"/>
</dbReference>
<dbReference type="SMART" id="SM00192">
    <property type="entry name" value="LDLa"/>
    <property type="match status" value="3"/>
</dbReference>
<sequence>MTAARTPWPLRIALILSQITLLSVASCAPNSEPDALTVTEALFACELITEGQLGGLGTPRDPYETCAAQCVAASDCEALARLVCGGGQGLVDACYMQCLQPQGHACGGQLFPPKYVCDGYNDCMDGSDEADCPPAFVCDDGESLPPAYRCNQELDCDDGSDETDCPTTTTFTCANGERIPASFVCNFSEDCEDGSDEASELGCVQLTCPP</sequence>
<keyword evidence="3" id="KW-0677">Repeat</keyword>